<proteinExistence type="predicted"/>
<evidence type="ECO:0000313" key="2">
    <source>
        <dbReference type="Proteomes" id="UP000199199"/>
    </source>
</evidence>
<dbReference type="AlphaFoldDB" id="A0A1I6RDU2"/>
<gene>
    <name evidence="1" type="ORF">SAMN04488556_1720</name>
</gene>
<dbReference type="InterPro" id="IPR036390">
    <property type="entry name" value="WH_DNA-bd_sf"/>
</dbReference>
<dbReference type="SUPFAM" id="SSF46785">
    <property type="entry name" value="Winged helix' DNA-binding domain"/>
    <property type="match status" value="1"/>
</dbReference>
<dbReference type="InterPro" id="IPR036388">
    <property type="entry name" value="WH-like_DNA-bd_sf"/>
</dbReference>
<reference evidence="2" key="1">
    <citation type="submission" date="2016-10" db="EMBL/GenBank/DDBJ databases">
        <authorList>
            <person name="Varghese N."/>
            <person name="Submissions S."/>
        </authorList>
    </citation>
    <scope>NUCLEOTIDE SEQUENCE [LARGE SCALE GENOMIC DNA]</scope>
    <source>
        <strain evidence="2">DSM 22427</strain>
    </source>
</reference>
<accession>A0A1I6RDU2</accession>
<evidence type="ECO:0000313" key="1">
    <source>
        <dbReference type="EMBL" id="SFS62750.1"/>
    </source>
</evidence>
<name>A0A1I6RDU2_9EURY</name>
<dbReference type="RefSeq" id="WP_092903699.1">
    <property type="nucleotide sequence ID" value="NZ_FOZS01000002.1"/>
</dbReference>
<protein>
    <recommendedName>
        <fullName evidence="3">MarR family protein</fullName>
    </recommendedName>
</protein>
<organism evidence="1 2">
    <name type="scientific">Halostagnicola kamekurae</name>
    <dbReference type="NCBI Taxonomy" id="619731"/>
    <lineage>
        <taxon>Archaea</taxon>
        <taxon>Methanobacteriati</taxon>
        <taxon>Methanobacteriota</taxon>
        <taxon>Stenosarchaea group</taxon>
        <taxon>Halobacteria</taxon>
        <taxon>Halobacteriales</taxon>
        <taxon>Natrialbaceae</taxon>
        <taxon>Halostagnicola</taxon>
    </lineage>
</organism>
<dbReference type="Gene3D" id="1.10.10.10">
    <property type="entry name" value="Winged helix-like DNA-binding domain superfamily/Winged helix DNA-binding domain"/>
    <property type="match status" value="1"/>
</dbReference>
<dbReference type="Proteomes" id="UP000199199">
    <property type="component" value="Unassembled WGS sequence"/>
</dbReference>
<sequence length="83" mass="9372">MSLPDNTDVDAVRSSLPPSANYVLEAVGDAGGSISREELIDRSYYCDRTVDRAISQLEDRNLVRRDRVDDDLRYVHVKTTEIS</sequence>
<dbReference type="EMBL" id="FOZS01000002">
    <property type="protein sequence ID" value="SFS62750.1"/>
    <property type="molecule type" value="Genomic_DNA"/>
</dbReference>
<keyword evidence="2" id="KW-1185">Reference proteome</keyword>
<evidence type="ECO:0008006" key="3">
    <source>
        <dbReference type="Google" id="ProtNLM"/>
    </source>
</evidence>